<dbReference type="AlphaFoldDB" id="A0A1R4LNS4"/>
<evidence type="ECO:0000313" key="1">
    <source>
        <dbReference type="EMBL" id="SJN57997.1"/>
    </source>
</evidence>
<dbReference type="STRING" id="1123498.VR7878_02593"/>
<dbReference type="EMBL" id="FULE01000034">
    <property type="protein sequence ID" value="SJN57997.1"/>
    <property type="molecule type" value="Genomic_DNA"/>
</dbReference>
<evidence type="ECO:0000313" key="2">
    <source>
        <dbReference type="Proteomes" id="UP000188276"/>
    </source>
</evidence>
<proteinExistence type="predicted"/>
<gene>
    <name evidence="1" type="ORF">VR7878_02593</name>
</gene>
<protein>
    <submittedName>
        <fullName evidence="1">Uncharacterized protein</fullName>
    </submittedName>
</protein>
<keyword evidence="2" id="KW-1185">Reference proteome</keyword>
<sequence>MKKSIITAASMLLAATENTSLTFNVYNADENSFDVNSTLVMGEIKW</sequence>
<organism evidence="1 2">
    <name type="scientific">Vibrio ruber (strain DSM 16370 / JCM 11486 / BCRC 17186 / CECT 7878 / LMG 23124 / VR1)</name>
    <dbReference type="NCBI Taxonomy" id="1123498"/>
    <lineage>
        <taxon>Bacteria</taxon>
        <taxon>Pseudomonadati</taxon>
        <taxon>Pseudomonadota</taxon>
        <taxon>Gammaproteobacteria</taxon>
        <taxon>Vibrionales</taxon>
        <taxon>Vibrionaceae</taxon>
        <taxon>Vibrio</taxon>
    </lineage>
</organism>
<accession>A0A1R4LNS4</accession>
<dbReference type="Proteomes" id="UP000188276">
    <property type="component" value="Unassembled WGS sequence"/>
</dbReference>
<reference evidence="2" key="1">
    <citation type="submission" date="2017-02" db="EMBL/GenBank/DDBJ databases">
        <authorList>
            <person name="Rodrigo-Torres L."/>
            <person name="Arahal R.D."/>
            <person name="Lucena T."/>
        </authorList>
    </citation>
    <scope>NUCLEOTIDE SEQUENCE [LARGE SCALE GENOMIC DNA]</scope>
    <source>
        <strain evidence="2">CECT 7878</strain>
    </source>
</reference>
<dbReference type="RefSeq" id="WP_370737089.1">
    <property type="nucleotide sequence ID" value="NZ_FULE01000034.1"/>
</dbReference>
<name>A0A1R4LNS4_VIBR1</name>